<feature type="non-terminal residue" evidence="1">
    <location>
        <position position="129"/>
    </location>
</feature>
<accession>A0ABQ9GIL3</accession>
<name>A0ABQ9GIL3_9NEOP</name>
<comment type="caution">
    <text evidence="1">The sequence shown here is derived from an EMBL/GenBank/DDBJ whole genome shotgun (WGS) entry which is preliminary data.</text>
</comment>
<dbReference type="Proteomes" id="UP001159363">
    <property type="component" value="Chromosome 11"/>
</dbReference>
<keyword evidence="2" id="KW-1185">Reference proteome</keyword>
<organism evidence="1 2">
    <name type="scientific">Dryococelus australis</name>
    <dbReference type="NCBI Taxonomy" id="614101"/>
    <lineage>
        <taxon>Eukaryota</taxon>
        <taxon>Metazoa</taxon>
        <taxon>Ecdysozoa</taxon>
        <taxon>Arthropoda</taxon>
        <taxon>Hexapoda</taxon>
        <taxon>Insecta</taxon>
        <taxon>Pterygota</taxon>
        <taxon>Neoptera</taxon>
        <taxon>Polyneoptera</taxon>
        <taxon>Phasmatodea</taxon>
        <taxon>Verophasmatodea</taxon>
        <taxon>Anareolatae</taxon>
        <taxon>Phasmatidae</taxon>
        <taxon>Eurycanthinae</taxon>
        <taxon>Dryococelus</taxon>
    </lineage>
</organism>
<evidence type="ECO:0000313" key="1">
    <source>
        <dbReference type="EMBL" id="KAJ8871859.1"/>
    </source>
</evidence>
<sequence>MTMECFDEMLCLIGNYIHREDKNFRESNSPEEHLVFALRKLYKVGIHESITIGFVELLVSLRMSLAFLYKSEVQSATIIVMATVILHNFLREKRSDAIYFEYLDVPDTTNGALNNIVRTPKTATRFALQ</sequence>
<dbReference type="EMBL" id="JARBHB010000012">
    <property type="protein sequence ID" value="KAJ8871859.1"/>
    <property type="molecule type" value="Genomic_DNA"/>
</dbReference>
<proteinExistence type="predicted"/>
<evidence type="ECO:0000313" key="2">
    <source>
        <dbReference type="Proteomes" id="UP001159363"/>
    </source>
</evidence>
<reference evidence="1 2" key="1">
    <citation type="submission" date="2023-02" db="EMBL/GenBank/DDBJ databases">
        <title>LHISI_Scaffold_Assembly.</title>
        <authorList>
            <person name="Stuart O.P."/>
            <person name="Cleave R."/>
            <person name="Magrath M.J.L."/>
            <person name="Mikheyev A.S."/>
        </authorList>
    </citation>
    <scope>NUCLEOTIDE SEQUENCE [LARGE SCALE GENOMIC DNA]</scope>
    <source>
        <strain evidence="1">Daus_M_001</strain>
        <tissue evidence="1">Leg muscle</tissue>
    </source>
</reference>
<protein>
    <submittedName>
        <fullName evidence="1">Uncharacterized protein</fullName>
    </submittedName>
</protein>
<gene>
    <name evidence="1" type="ORF">PR048_028199</name>
</gene>